<evidence type="ECO:0000313" key="3">
    <source>
        <dbReference type="EMBL" id="MFC7136839.1"/>
    </source>
</evidence>
<comment type="caution">
    <text evidence="3">The sequence shown here is derived from an EMBL/GenBank/DDBJ whole genome shotgun (WGS) entry which is preliminary data.</text>
</comment>
<proteinExistence type="predicted"/>
<dbReference type="PANTHER" id="PTHR11082">
    <property type="entry name" value="TRNA-DIHYDROURIDINE SYNTHASE"/>
    <property type="match status" value="1"/>
</dbReference>
<name>A0ABD5XXR7_9EURY</name>
<dbReference type="EMBL" id="JBHSZG010000001">
    <property type="protein sequence ID" value="MFC7136839.1"/>
    <property type="molecule type" value="Genomic_DNA"/>
</dbReference>
<dbReference type="RefSeq" id="WP_284014153.1">
    <property type="nucleotide sequence ID" value="NZ_CP126156.1"/>
</dbReference>
<evidence type="ECO:0000313" key="4">
    <source>
        <dbReference type="Proteomes" id="UP001596368"/>
    </source>
</evidence>
<dbReference type="InterPro" id="IPR035587">
    <property type="entry name" value="DUS-like_FMN-bd"/>
</dbReference>
<dbReference type="PANTHER" id="PTHR11082:SF36">
    <property type="entry name" value="DUS-LIKE FMN-BINDING DOMAIN-CONTAINING PROTEIN"/>
    <property type="match status" value="1"/>
</dbReference>
<gene>
    <name evidence="3" type="ORF">ACFQRB_10730</name>
</gene>
<dbReference type="InterPro" id="IPR013785">
    <property type="entry name" value="Aldolase_TIM"/>
</dbReference>
<feature type="domain" description="DUS-like FMN-binding" evidence="2">
    <location>
        <begin position="106"/>
        <end position="259"/>
    </location>
</feature>
<dbReference type="GeneID" id="81121368"/>
<sequence length="282" mass="28095">MSGGGGRATGAATVADLGVDTPLALASLSGVADAAWARAGAAYAGLAFLGGIAVDGAAREAARASVADRNRSEFLPPDPIAWVDGQVAALADADLRVGVNVRATSVDAVRGAAEACAAHDAVVEVNAHCRQSELCEAGCGETLLGDTERLCEYVAAAADAGAEVSVKVRAEVDGVDLPATARAVADAGADAVHVDAMDSEGVVALVKAAAPDLVVIANNGVRDRATAREYLAAGADAVSVGRPSDDPRVLGRVREAVDEWTAASPATVRSARGRGPSPGAPR</sequence>
<evidence type="ECO:0000256" key="1">
    <source>
        <dbReference type="SAM" id="MobiDB-lite"/>
    </source>
</evidence>
<evidence type="ECO:0000259" key="2">
    <source>
        <dbReference type="Pfam" id="PF01207"/>
    </source>
</evidence>
<dbReference type="Proteomes" id="UP001596368">
    <property type="component" value="Unassembled WGS sequence"/>
</dbReference>
<keyword evidence="4" id="KW-1185">Reference proteome</keyword>
<dbReference type="Pfam" id="PF01207">
    <property type="entry name" value="Dus"/>
    <property type="match status" value="1"/>
</dbReference>
<reference evidence="3 4" key="1">
    <citation type="journal article" date="2019" name="Int. J. Syst. Evol. Microbiol.">
        <title>The Global Catalogue of Microorganisms (GCM) 10K type strain sequencing project: providing services to taxonomists for standard genome sequencing and annotation.</title>
        <authorList>
            <consortium name="The Broad Institute Genomics Platform"/>
            <consortium name="The Broad Institute Genome Sequencing Center for Infectious Disease"/>
            <person name="Wu L."/>
            <person name="Ma J."/>
        </authorList>
    </citation>
    <scope>NUCLEOTIDE SEQUENCE [LARGE SCALE GENOMIC DNA]</scope>
    <source>
        <strain evidence="3 4">DT92</strain>
    </source>
</reference>
<dbReference type="SUPFAM" id="SSF51395">
    <property type="entry name" value="FMN-linked oxidoreductases"/>
    <property type="match status" value="1"/>
</dbReference>
<dbReference type="AlphaFoldDB" id="A0ABD5XXR7"/>
<dbReference type="Gene3D" id="3.20.20.70">
    <property type="entry name" value="Aldolase class I"/>
    <property type="match status" value="1"/>
</dbReference>
<feature type="region of interest" description="Disordered" evidence="1">
    <location>
        <begin position="261"/>
        <end position="282"/>
    </location>
</feature>
<protein>
    <submittedName>
        <fullName evidence="3">tRNA-dihydrouridine synthase</fullName>
    </submittedName>
</protein>
<organism evidence="3 4">
    <name type="scientific">Halobaculum litoreum</name>
    <dbReference type="NCBI Taxonomy" id="3031998"/>
    <lineage>
        <taxon>Archaea</taxon>
        <taxon>Methanobacteriati</taxon>
        <taxon>Methanobacteriota</taxon>
        <taxon>Stenosarchaea group</taxon>
        <taxon>Halobacteria</taxon>
        <taxon>Halobacteriales</taxon>
        <taxon>Haloferacaceae</taxon>
        <taxon>Halobaculum</taxon>
    </lineage>
</organism>
<accession>A0ABD5XXR7</accession>